<evidence type="ECO:0000259" key="1">
    <source>
        <dbReference type="Pfam" id="PF13456"/>
    </source>
</evidence>
<sequence length="161" mass="18223">MTKCNGWNNGHRDYVLEYLDPNAQQSQVVPRCTQTHWSLPFEQNYKGNFDVAFFDDSGCAVIGVVFRDHMGQIIATLSQRIPLVQSVELAEAMAARHALLFAKELSLFNVEIEGDCSRVITALNQLGRSYTLFGHITNECNRLGATLRFCKFRHVRREGIG</sequence>
<dbReference type="InterPro" id="IPR002156">
    <property type="entry name" value="RNaseH_domain"/>
</dbReference>
<dbReference type="PANTHER" id="PTHR47074">
    <property type="entry name" value="BNAC02G40300D PROTEIN"/>
    <property type="match status" value="1"/>
</dbReference>
<organism evidence="2 3">
    <name type="scientific">Lithocarpus litseifolius</name>
    <dbReference type="NCBI Taxonomy" id="425828"/>
    <lineage>
        <taxon>Eukaryota</taxon>
        <taxon>Viridiplantae</taxon>
        <taxon>Streptophyta</taxon>
        <taxon>Embryophyta</taxon>
        <taxon>Tracheophyta</taxon>
        <taxon>Spermatophyta</taxon>
        <taxon>Magnoliopsida</taxon>
        <taxon>eudicotyledons</taxon>
        <taxon>Gunneridae</taxon>
        <taxon>Pentapetalae</taxon>
        <taxon>rosids</taxon>
        <taxon>fabids</taxon>
        <taxon>Fagales</taxon>
        <taxon>Fagaceae</taxon>
        <taxon>Lithocarpus</taxon>
    </lineage>
</organism>
<comment type="caution">
    <text evidence="2">The sequence shown here is derived from an EMBL/GenBank/DDBJ whole genome shotgun (WGS) entry which is preliminary data.</text>
</comment>
<dbReference type="InterPro" id="IPR036397">
    <property type="entry name" value="RNaseH_sf"/>
</dbReference>
<dbReference type="InterPro" id="IPR012337">
    <property type="entry name" value="RNaseH-like_sf"/>
</dbReference>
<reference evidence="2 3" key="1">
    <citation type="submission" date="2024-01" db="EMBL/GenBank/DDBJ databases">
        <title>A telomere-to-telomere, gap-free genome of sweet tea (Lithocarpus litseifolius).</title>
        <authorList>
            <person name="Zhou J."/>
        </authorList>
    </citation>
    <scope>NUCLEOTIDE SEQUENCE [LARGE SCALE GENOMIC DNA]</scope>
    <source>
        <strain evidence="2">Zhou-2022a</strain>
        <tissue evidence="2">Leaf</tissue>
    </source>
</reference>
<proteinExistence type="predicted"/>
<keyword evidence="3" id="KW-1185">Reference proteome</keyword>
<accession>A0AAW2E116</accession>
<dbReference type="SUPFAM" id="SSF53098">
    <property type="entry name" value="Ribonuclease H-like"/>
    <property type="match status" value="1"/>
</dbReference>
<protein>
    <recommendedName>
        <fullName evidence="1">RNase H type-1 domain-containing protein</fullName>
    </recommendedName>
</protein>
<dbReference type="EMBL" id="JAZDWU010000001">
    <property type="protein sequence ID" value="KAL0016497.1"/>
    <property type="molecule type" value="Genomic_DNA"/>
</dbReference>
<evidence type="ECO:0000313" key="3">
    <source>
        <dbReference type="Proteomes" id="UP001459277"/>
    </source>
</evidence>
<dbReference type="GO" id="GO:0003676">
    <property type="term" value="F:nucleic acid binding"/>
    <property type="evidence" value="ECO:0007669"/>
    <property type="project" value="InterPro"/>
</dbReference>
<dbReference type="InterPro" id="IPR052929">
    <property type="entry name" value="RNase_H-like_EbsB-rel"/>
</dbReference>
<dbReference type="Proteomes" id="UP001459277">
    <property type="component" value="Unassembled WGS sequence"/>
</dbReference>
<dbReference type="CDD" id="cd06222">
    <property type="entry name" value="RNase_H_like"/>
    <property type="match status" value="1"/>
</dbReference>
<dbReference type="AlphaFoldDB" id="A0AAW2E116"/>
<dbReference type="GO" id="GO:0004523">
    <property type="term" value="F:RNA-DNA hybrid ribonuclease activity"/>
    <property type="evidence" value="ECO:0007669"/>
    <property type="project" value="InterPro"/>
</dbReference>
<evidence type="ECO:0000313" key="2">
    <source>
        <dbReference type="EMBL" id="KAL0016497.1"/>
    </source>
</evidence>
<dbReference type="PANTHER" id="PTHR47074:SF48">
    <property type="entry name" value="POLYNUCLEOTIDYL TRANSFERASE, RIBONUCLEASE H-LIKE SUPERFAMILY PROTEIN"/>
    <property type="match status" value="1"/>
</dbReference>
<gene>
    <name evidence="2" type="ORF">SO802_003566</name>
</gene>
<dbReference type="Pfam" id="PF13456">
    <property type="entry name" value="RVT_3"/>
    <property type="match status" value="1"/>
</dbReference>
<feature type="domain" description="RNase H type-1" evidence="1">
    <location>
        <begin position="48"/>
        <end position="159"/>
    </location>
</feature>
<dbReference type="Gene3D" id="3.30.420.10">
    <property type="entry name" value="Ribonuclease H-like superfamily/Ribonuclease H"/>
    <property type="match status" value="1"/>
</dbReference>
<dbReference type="InterPro" id="IPR044730">
    <property type="entry name" value="RNase_H-like_dom_plant"/>
</dbReference>
<name>A0AAW2E116_9ROSI</name>